<evidence type="ECO:0000313" key="3">
    <source>
        <dbReference type="Proteomes" id="UP000692896"/>
    </source>
</evidence>
<keyword evidence="2" id="KW-0547">Nucleotide-binding</keyword>
<feature type="domain" description="ORC1/DEAH AAA+ ATPase" evidence="1">
    <location>
        <begin position="41"/>
        <end position="194"/>
    </location>
</feature>
<sequence>MNIRKEITEVFTPRRSEVNDAMYVDRPQLQKALLRSFARNSHTLVYGESGNGKSWLYKKVLEANSIPYIVANCANASRIKSLTQEICSCIVEPGTITKMGFNEEKAAEISAMFAKGGLKHNGNYAIAQEEPLLKAFRIFAASTSAKKIIVLDNLESIFNTPDLMNELADIIILLDDSRYADCNINFLIVGIPNGVLQYFRETKNSDSVANRIQEIRRVDSLHSGQVMEIVRKGFSQLKITITGANLTEIANHVSEVTLGIAQRVHEYCESLAYEVSENGWRYDRKLLEKANQQWLLEGLRHSYQVMEGHLNSRETAVARRNQVIYCISRVRLHQFDSSEIDKLVREEFPSTVPNTNMGIGTILGELASGDTPFILRNQKTGAYVVRDPRYIMCARIILYKDSTHSKVCRRSFTI</sequence>
<accession>A0A944DIA5</accession>
<dbReference type="Gene3D" id="3.40.50.300">
    <property type="entry name" value="P-loop containing nucleotide triphosphate hydrolases"/>
    <property type="match status" value="1"/>
</dbReference>
<evidence type="ECO:0000313" key="2">
    <source>
        <dbReference type="EMBL" id="MBT2328418.1"/>
    </source>
</evidence>
<dbReference type="AlphaFoldDB" id="A0A944DIA5"/>
<dbReference type="SUPFAM" id="SSF52540">
    <property type="entry name" value="P-loop containing nucleoside triphosphate hydrolases"/>
    <property type="match status" value="1"/>
</dbReference>
<protein>
    <submittedName>
        <fullName evidence="2">ATP-binding protein</fullName>
    </submittedName>
</protein>
<dbReference type="EMBL" id="JAGGOB010000013">
    <property type="protein sequence ID" value="MBT2328418.1"/>
    <property type="molecule type" value="Genomic_DNA"/>
</dbReference>
<dbReference type="RefSeq" id="WP_214912617.1">
    <property type="nucleotide sequence ID" value="NZ_JAGGNX010000013.1"/>
</dbReference>
<comment type="caution">
    <text evidence="2">The sequence shown here is derived from an EMBL/GenBank/DDBJ whole genome shotgun (WGS) entry which is preliminary data.</text>
</comment>
<name>A0A944DIA5_PSEFL</name>
<gene>
    <name evidence="2" type="ORF">J7E47_06780</name>
</gene>
<dbReference type="PANTHER" id="PTHR34301">
    <property type="entry name" value="DNA-BINDING PROTEIN-RELATED"/>
    <property type="match status" value="1"/>
</dbReference>
<dbReference type="Pfam" id="PF13401">
    <property type="entry name" value="AAA_22"/>
    <property type="match status" value="1"/>
</dbReference>
<evidence type="ECO:0000259" key="1">
    <source>
        <dbReference type="Pfam" id="PF13401"/>
    </source>
</evidence>
<dbReference type="Proteomes" id="UP000692896">
    <property type="component" value="Unassembled WGS sequence"/>
</dbReference>
<organism evidence="2 3">
    <name type="scientific">Pseudomonas fluorescens</name>
    <dbReference type="NCBI Taxonomy" id="294"/>
    <lineage>
        <taxon>Bacteria</taxon>
        <taxon>Pseudomonadati</taxon>
        <taxon>Pseudomonadota</taxon>
        <taxon>Gammaproteobacteria</taxon>
        <taxon>Pseudomonadales</taxon>
        <taxon>Pseudomonadaceae</taxon>
        <taxon>Pseudomonas</taxon>
    </lineage>
</organism>
<dbReference type="GO" id="GO:0016887">
    <property type="term" value="F:ATP hydrolysis activity"/>
    <property type="evidence" value="ECO:0007669"/>
    <property type="project" value="InterPro"/>
</dbReference>
<reference evidence="2" key="1">
    <citation type="submission" date="2021-03" db="EMBL/GenBank/DDBJ databases">
        <title>Genomic analysis provides insights into the functional capacity of soil bacteria communities inhabiting an altitudinal gradient in the Atacama Desert.</title>
        <authorList>
            <person name="Gonzalez M."/>
            <person name="Maldonado J."/>
            <person name="Maza F."/>
            <person name="Hodar C."/>
            <person name="Cortes M."/>
            <person name="Palma R."/>
            <person name="Andreani C."/>
            <person name="Gaete A."/>
            <person name="Vasquez-Dean J."/>
            <person name="Acuna V."/>
            <person name="Aguado M."/>
            <person name="Mandakovic D."/>
            <person name="Latorre M."/>
            <person name="Orellana A."/>
            <person name="Gutierrez R."/>
            <person name="Montecino M."/>
            <person name="Allende M."/>
            <person name="Maass A."/>
            <person name="Cambiazo V."/>
        </authorList>
    </citation>
    <scope>NUCLEOTIDE SEQUENCE</scope>
    <source>
        <strain evidence="2">ISL-25</strain>
    </source>
</reference>
<dbReference type="InterPro" id="IPR049945">
    <property type="entry name" value="AAA_22"/>
</dbReference>
<proteinExistence type="predicted"/>
<keyword evidence="2" id="KW-0067">ATP-binding</keyword>
<dbReference type="GO" id="GO:0005524">
    <property type="term" value="F:ATP binding"/>
    <property type="evidence" value="ECO:0007669"/>
    <property type="project" value="UniProtKB-KW"/>
</dbReference>
<dbReference type="InterPro" id="IPR027417">
    <property type="entry name" value="P-loop_NTPase"/>
</dbReference>
<dbReference type="PANTHER" id="PTHR34301:SF8">
    <property type="entry name" value="ATPASE DOMAIN-CONTAINING PROTEIN"/>
    <property type="match status" value="1"/>
</dbReference>